<dbReference type="HOGENOM" id="CLU_013394_0_0_1"/>
<keyword evidence="3 8" id="KW-0812">Transmembrane</keyword>
<dbReference type="InterPro" id="IPR013099">
    <property type="entry name" value="K_chnl_dom"/>
</dbReference>
<feature type="domain" description="Potassium channel" evidence="11">
    <location>
        <begin position="415"/>
        <end position="485"/>
    </location>
</feature>
<reference evidence="12 13" key="1">
    <citation type="journal article" date="2012" name="Eukaryot. Cell">
        <title>Draft genome sequence of Aspergillus oryzae strain 3.042.</title>
        <authorList>
            <person name="Zhao G."/>
            <person name="Yao Y."/>
            <person name="Qi W."/>
            <person name="Wang C."/>
            <person name="Hou L."/>
            <person name="Zeng B."/>
            <person name="Cao X."/>
        </authorList>
    </citation>
    <scope>NUCLEOTIDE SEQUENCE [LARGE SCALE GENOMIC DNA]</scope>
    <source>
        <strain evidence="12 13">3.042</strain>
    </source>
</reference>
<gene>
    <name evidence="12" type="ORF">Ao3042_09112</name>
</gene>
<reference evidence="13" key="2">
    <citation type="submission" date="2012-06" db="EMBL/GenBank/DDBJ databases">
        <title>Comparative genomic analyses of Aspergillus oryzae 3.042 and A. oryzae RIB40 for soy-sauce fermentation.</title>
        <authorList>
            <person name="Zhao G."/>
            <person name="Hou L."/>
            <person name="Wang C."/>
            <person name="Cao X."/>
        </authorList>
    </citation>
    <scope>NUCLEOTIDE SEQUENCE [LARGE SCALE GENOMIC DNA]</scope>
    <source>
        <strain evidence="13">3.042</strain>
    </source>
</reference>
<feature type="transmembrane region" description="Helical" evidence="10">
    <location>
        <begin position="143"/>
        <end position="172"/>
    </location>
</feature>
<dbReference type="Pfam" id="PF07885">
    <property type="entry name" value="Ion_trans_2"/>
    <property type="match status" value="2"/>
</dbReference>
<feature type="transmembrane region" description="Helical" evidence="10">
    <location>
        <begin position="252"/>
        <end position="270"/>
    </location>
</feature>
<feature type="region of interest" description="Disordered" evidence="9">
    <location>
        <begin position="1"/>
        <end position="40"/>
    </location>
</feature>
<dbReference type="OrthoDB" id="297496at2759"/>
<keyword evidence="5 8" id="KW-0406">Ion transport</keyword>
<evidence type="ECO:0000256" key="9">
    <source>
        <dbReference type="SAM" id="MobiDB-lite"/>
    </source>
</evidence>
<feature type="domain" description="Potassium channel" evidence="11">
    <location>
        <begin position="236"/>
        <end position="305"/>
    </location>
</feature>
<evidence type="ECO:0000256" key="2">
    <source>
        <dbReference type="ARBA" id="ARBA00022448"/>
    </source>
</evidence>
<feature type="transmembrane region" description="Helical" evidence="10">
    <location>
        <begin position="406"/>
        <end position="427"/>
    </location>
</feature>
<dbReference type="AlphaFoldDB" id="I8TLN0"/>
<dbReference type="PANTHER" id="PTHR11003">
    <property type="entry name" value="POTASSIUM CHANNEL, SUBFAMILY K"/>
    <property type="match status" value="1"/>
</dbReference>
<evidence type="ECO:0000256" key="3">
    <source>
        <dbReference type="ARBA" id="ARBA00022692"/>
    </source>
</evidence>
<dbReference type="Gene3D" id="1.10.287.70">
    <property type="match status" value="2"/>
</dbReference>
<sequence length="689" mass="78022">MNERSGDGNGPKVPRGPAKVSIWEKLQDQINPRPPDDDEPQDWWFASTAIPLIAATTSPFANVMSVVALAMSWKSEIHPEQQDPEGNPVQVLLADPRWYNPVLTGDLVHTNYVRCIGLNATSLAFGVLGNLFLLFNFTRTIRYIIALPASIILWLLATAILVGITSSVHIYASPIPPNQTYSQAYWYAVIAAIHYFILTSILMINMLGYFLGHYPQYFALTDGQRTLILQTTAFGIWLIVGAAVFQKVIGISIAEALYFCDITILTLGFGDVTPKTPVGRGLVFPYAVIGIIILGLVVGSINKIIRDLQDTNVVQKHTERRREATISRSLMEEDLQQRLRLTPNTSKIAYRPKHTRKTPIISKVTAIYRDAIGRPKDIVMKEEKDRFDAMRAIQYESVIFRRWYRLILSLIAFGILWTCGAVVFWALEEQFTYFQALYFAFCSLLTIGYGDITPTTNAAKPFFVVWSLIAIPTMTSLISEMSNTIVAVFKHATSHVADYTVLPRTGKYKSFITKFPPIQNYLEKREQNKRVNRGFQIGPDDIEGTQTGESSGGARNKQSIEKEGDKEPSDFDLAQRLAFAIRRTTRDAVNGHPKRYNYDEWVEFTRMIRFTDPNAGDTVLYEDEYGILNWDWMGENSPMLASQTEPEWVLDRLCESMIRFISTQAQKRRSDGVGDIDEDEPTLRKEKDI</sequence>
<keyword evidence="2 8" id="KW-0813">Transport</keyword>
<organism evidence="12 13">
    <name type="scientific">Aspergillus oryzae (strain 3.042)</name>
    <name type="common">Yellow koji mold</name>
    <dbReference type="NCBI Taxonomy" id="1160506"/>
    <lineage>
        <taxon>Eukaryota</taxon>
        <taxon>Fungi</taxon>
        <taxon>Dikarya</taxon>
        <taxon>Ascomycota</taxon>
        <taxon>Pezizomycotina</taxon>
        <taxon>Eurotiomycetes</taxon>
        <taxon>Eurotiomycetidae</taxon>
        <taxon>Eurotiales</taxon>
        <taxon>Aspergillaceae</taxon>
        <taxon>Aspergillus</taxon>
        <taxon>Aspergillus subgen. Circumdati</taxon>
    </lineage>
</organism>
<proteinExistence type="inferred from homology"/>
<keyword evidence="4 10" id="KW-1133">Transmembrane helix</keyword>
<evidence type="ECO:0000256" key="1">
    <source>
        <dbReference type="ARBA" id="ARBA00004141"/>
    </source>
</evidence>
<evidence type="ECO:0000259" key="11">
    <source>
        <dbReference type="Pfam" id="PF07885"/>
    </source>
</evidence>
<keyword evidence="6 10" id="KW-0472">Membrane</keyword>
<comment type="similarity">
    <text evidence="8">Belongs to the two pore domain potassium channel (TC 1.A.1.8) family.</text>
</comment>
<evidence type="ECO:0000256" key="6">
    <source>
        <dbReference type="ARBA" id="ARBA00023136"/>
    </source>
</evidence>
<feature type="region of interest" description="Disordered" evidence="9">
    <location>
        <begin position="669"/>
        <end position="689"/>
    </location>
</feature>
<evidence type="ECO:0000313" key="12">
    <source>
        <dbReference type="EMBL" id="EIT75075.1"/>
    </source>
</evidence>
<dbReference type="PRINTS" id="PR01333">
    <property type="entry name" value="2POREKCHANEL"/>
</dbReference>
<feature type="transmembrane region" description="Helical" evidence="10">
    <location>
        <begin position="184"/>
        <end position="207"/>
    </location>
</feature>
<feature type="transmembrane region" description="Helical" evidence="10">
    <location>
        <begin position="433"/>
        <end position="450"/>
    </location>
</feature>
<dbReference type="EMBL" id="AKHY01000182">
    <property type="protein sequence ID" value="EIT75075.1"/>
    <property type="molecule type" value="Genomic_DNA"/>
</dbReference>
<dbReference type="GO" id="GO:0015271">
    <property type="term" value="F:outward rectifier potassium channel activity"/>
    <property type="evidence" value="ECO:0007669"/>
    <property type="project" value="TreeGrafter"/>
</dbReference>
<dbReference type="InterPro" id="IPR003280">
    <property type="entry name" value="2pore_dom_K_chnl"/>
</dbReference>
<feature type="region of interest" description="Disordered" evidence="9">
    <location>
        <begin position="532"/>
        <end position="568"/>
    </location>
</feature>
<accession>I8TLN0</accession>
<comment type="subcellular location">
    <subcellularLocation>
        <location evidence="1">Membrane</location>
        <topology evidence="1">Multi-pass membrane protein</topology>
    </subcellularLocation>
</comment>
<keyword evidence="7 8" id="KW-0407">Ion channel</keyword>
<dbReference type="GO" id="GO:0005886">
    <property type="term" value="C:plasma membrane"/>
    <property type="evidence" value="ECO:0007669"/>
    <property type="project" value="TreeGrafter"/>
</dbReference>
<dbReference type="GO" id="GO:0022841">
    <property type="term" value="F:potassium ion leak channel activity"/>
    <property type="evidence" value="ECO:0007669"/>
    <property type="project" value="TreeGrafter"/>
</dbReference>
<protein>
    <submittedName>
        <fullName evidence="12">Tandem pore domain K+ channel</fullName>
    </submittedName>
</protein>
<feature type="transmembrane region" description="Helical" evidence="10">
    <location>
        <begin position="116"/>
        <end position="137"/>
    </location>
</feature>
<evidence type="ECO:0000256" key="5">
    <source>
        <dbReference type="ARBA" id="ARBA00023065"/>
    </source>
</evidence>
<evidence type="ECO:0000256" key="4">
    <source>
        <dbReference type="ARBA" id="ARBA00022989"/>
    </source>
</evidence>
<name>I8TLN0_ASPO3</name>
<evidence type="ECO:0000256" key="8">
    <source>
        <dbReference type="RuleBase" id="RU003857"/>
    </source>
</evidence>
<comment type="caution">
    <text evidence="12">The sequence shown here is derived from an EMBL/GenBank/DDBJ whole genome shotgun (WGS) entry which is preliminary data.</text>
</comment>
<dbReference type="SUPFAM" id="SSF81324">
    <property type="entry name" value="Voltage-gated potassium channels"/>
    <property type="match status" value="2"/>
</dbReference>
<feature type="compositionally biased region" description="Basic and acidic residues" evidence="9">
    <location>
        <begin position="558"/>
        <end position="568"/>
    </location>
</feature>
<evidence type="ECO:0000256" key="7">
    <source>
        <dbReference type="ARBA" id="ARBA00023303"/>
    </source>
</evidence>
<evidence type="ECO:0000313" key="13">
    <source>
        <dbReference type="Proteomes" id="UP000002812"/>
    </source>
</evidence>
<feature type="transmembrane region" description="Helical" evidence="10">
    <location>
        <begin position="227"/>
        <end position="245"/>
    </location>
</feature>
<dbReference type="Proteomes" id="UP000002812">
    <property type="component" value="Unassembled WGS sequence"/>
</dbReference>
<feature type="transmembrane region" description="Helical" evidence="10">
    <location>
        <begin position="282"/>
        <end position="301"/>
    </location>
</feature>
<evidence type="ECO:0000256" key="10">
    <source>
        <dbReference type="SAM" id="Phobius"/>
    </source>
</evidence>
<dbReference type="PANTHER" id="PTHR11003:SF342">
    <property type="entry name" value="OUTWARD-RECTIFIER POTASSIUM CHANNEL TOK1"/>
    <property type="match status" value="1"/>
</dbReference>
<dbReference type="GO" id="GO:0030322">
    <property type="term" value="P:stabilization of membrane potential"/>
    <property type="evidence" value="ECO:0007669"/>
    <property type="project" value="TreeGrafter"/>
</dbReference>
<dbReference type="FunFam" id="1.10.287.70:FF:000182">
    <property type="entry name" value="Outward-rectifier potassium channel TOK1"/>
    <property type="match status" value="1"/>
</dbReference>
<feature type="transmembrane region" description="Helical" evidence="10">
    <location>
        <begin position="462"/>
        <end position="479"/>
    </location>
</feature>